<sequence precursor="true">MKTWIPGTAKWLAYSVGAGLVAVVLLRGFSTYIAVDLAVLTAGIVVFTLLFPYHLSTDVTGRRVLPRGSGEISLFVSAYLPVLALYVLLLLGYGGSMTATVGGLLAPLIVVPGLLVVGLMLHYGLYRPVAGVPARIIVTAVVLLVDAVIWMCILLPAGLYVLGALEFSRLYLGAVLQQEPVAVALLLIPPASLVLAAVDLARYRGRGYMVAVGFGVPAYRRLLVSRVFKRLASSHVINVPHEVYLDVSSFLQHSYS</sequence>
<feature type="transmembrane region" description="Helical" evidence="1">
    <location>
        <begin position="181"/>
        <end position="201"/>
    </location>
</feature>
<organism evidence="2 3">
    <name type="scientific">Desulfurococcus mucosus (strain ATCC 35584 / DSM 2162 / JCM 9187 / O7/1)</name>
    <dbReference type="NCBI Taxonomy" id="765177"/>
    <lineage>
        <taxon>Archaea</taxon>
        <taxon>Thermoproteota</taxon>
        <taxon>Thermoprotei</taxon>
        <taxon>Desulfurococcales</taxon>
        <taxon>Desulfurococcaceae</taxon>
        <taxon>Desulfurococcus</taxon>
    </lineage>
</organism>
<evidence type="ECO:0000313" key="3">
    <source>
        <dbReference type="Proteomes" id="UP000001068"/>
    </source>
</evidence>
<keyword evidence="3" id="KW-1185">Reference proteome</keyword>
<name>E8R800_DESM0</name>
<reference evidence="3" key="1">
    <citation type="submission" date="2010-11" db="EMBL/GenBank/DDBJ databases">
        <title>The complete genome of Desulfurococcus mucosus DSM 2162.</title>
        <authorList>
            <consortium name="US DOE Joint Genome Institute (JGI-PGF)"/>
            <person name="Lucas S."/>
            <person name="Copeland A."/>
            <person name="Lapidus A."/>
            <person name="Bruce D."/>
            <person name="Goodwin L."/>
            <person name="Pitluck S."/>
            <person name="Kyrpides N."/>
            <person name="Mavromatis K."/>
            <person name="Pagani I."/>
            <person name="Ivanova N."/>
            <person name="Ovchinnikova G."/>
            <person name="Chertkov O."/>
            <person name="Held B."/>
            <person name="Brettin T."/>
            <person name="Detter J.C."/>
            <person name="Tapia R."/>
            <person name="Han C."/>
            <person name="Land M."/>
            <person name="Hauser L."/>
            <person name="Markowitz V."/>
            <person name="Cheng J.-F."/>
            <person name="Hugenholtz P."/>
            <person name="Woyke T."/>
            <person name="Wu D."/>
            <person name="Wirth R."/>
            <person name="Bilek Y."/>
            <person name="Hader T."/>
            <person name="Klenk H.-P."/>
            <person name="Eisen J.A."/>
        </authorList>
    </citation>
    <scope>NUCLEOTIDE SEQUENCE [LARGE SCALE GENOMIC DNA]</scope>
    <source>
        <strain evidence="3">ATCC 35584 / DSM 2162 / JCM 9187 / O7/1</strain>
    </source>
</reference>
<dbReference type="GeneID" id="10152999"/>
<dbReference type="EMBL" id="CP002363">
    <property type="protein sequence ID" value="ADV64626.1"/>
    <property type="molecule type" value="Genomic_DNA"/>
</dbReference>
<feature type="transmembrane region" description="Helical" evidence="1">
    <location>
        <begin position="105"/>
        <end position="125"/>
    </location>
</feature>
<accession>E8R800</accession>
<feature type="transmembrane region" description="Helical" evidence="1">
    <location>
        <begin position="32"/>
        <end position="51"/>
    </location>
</feature>
<feature type="transmembrane region" description="Helical" evidence="1">
    <location>
        <begin position="72"/>
        <end position="93"/>
    </location>
</feature>
<keyword evidence="1" id="KW-1133">Transmembrane helix</keyword>
<dbReference type="HOGENOM" id="CLU_1084179_0_0_2"/>
<proteinExistence type="predicted"/>
<feature type="transmembrane region" description="Helical" evidence="1">
    <location>
        <begin position="137"/>
        <end position="161"/>
    </location>
</feature>
<feature type="transmembrane region" description="Helical" evidence="1">
    <location>
        <begin position="7"/>
        <end position="26"/>
    </location>
</feature>
<evidence type="ECO:0000256" key="1">
    <source>
        <dbReference type="SAM" id="Phobius"/>
    </source>
</evidence>
<gene>
    <name evidence="2" type="ordered locus">Desmu_0307</name>
</gene>
<keyword evidence="1" id="KW-0812">Transmembrane</keyword>
<dbReference type="Proteomes" id="UP000001068">
    <property type="component" value="Chromosome"/>
</dbReference>
<reference evidence="2 3" key="2">
    <citation type="journal article" date="2011" name="Stand. Genomic Sci.">
        <title>Complete genome sequence of Desulfurococcus mucosus type strain (O7/1).</title>
        <authorList>
            <person name="Wirth R."/>
            <person name="Chertkov O."/>
            <person name="Held B."/>
            <person name="Lapidus A."/>
            <person name="Nolan M."/>
            <person name="Lucas S."/>
            <person name="Hammon N."/>
            <person name="Deshpande S."/>
            <person name="Cheng J.F."/>
            <person name="Tapia R."/>
            <person name="Han C."/>
            <person name="Goodwin L."/>
            <person name="Pitluck S."/>
            <person name="Liolios K."/>
            <person name="Ioanna P."/>
            <person name="Ivanova N."/>
            <person name="Mavromatis K."/>
            <person name="Mikhailova N."/>
            <person name="Pati A."/>
            <person name="Chen A."/>
            <person name="Palaniappan K."/>
            <person name="Land M."/>
            <person name="Hauser L."/>
            <person name="Chang Y.J."/>
            <person name="Jeffries C.D."/>
            <person name="Bilek Y."/>
            <person name="Hader T."/>
            <person name="Rohde M."/>
            <person name="Spring S."/>
            <person name="Sikorski J."/>
            <person name="Goker M."/>
            <person name="Woyke T."/>
            <person name="Bristow J."/>
            <person name="Eisen J.A."/>
            <person name="Markowitz V."/>
            <person name="Hugenholtz P."/>
            <person name="Kyrpides N.C."/>
            <person name="Klenk H.P."/>
        </authorList>
    </citation>
    <scope>NUCLEOTIDE SEQUENCE [LARGE SCALE GENOMIC DNA]</scope>
    <source>
        <strain evidence="3">ATCC 35584 / DSM 2162 / JCM 9187 / O7/1</strain>
    </source>
</reference>
<dbReference type="RefSeq" id="WP_013561848.1">
    <property type="nucleotide sequence ID" value="NC_014961.1"/>
</dbReference>
<keyword evidence="1" id="KW-0472">Membrane</keyword>
<dbReference type="AlphaFoldDB" id="E8R800"/>
<dbReference type="OrthoDB" id="385084at2157"/>
<dbReference type="eggNOG" id="arCOG11765">
    <property type="taxonomic scope" value="Archaea"/>
</dbReference>
<evidence type="ECO:0000313" key="2">
    <source>
        <dbReference type="EMBL" id="ADV64626.1"/>
    </source>
</evidence>
<dbReference type="KEGG" id="dmu:Desmu_0307"/>
<protein>
    <submittedName>
        <fullName evidence="2">Uncharacterized protein</fullName>
    </submittedName>
</protein>